<evidence type="ECO:0000256" key="1">
    <source>
        <dbReference type="SAM" id="Phobius"/>
    </source>
</evidence>
<keyword evidence="1" id="KW-0472">Membrane</keyword>
<protein>
    <submittedName>
        <fullName evidence="2">Uncharacterized protein</fullName>
    </submittedName>
</protein>
<feature type="transmembrane region" description="Helical" evidence="1">
    <location>
        <begin position="24"/>
        <end position="44"/>
    </location>
</feature>
<keyword evidence="1" id="KW-0812">Transmembrane</keyword>
<sequence>LVLADEQDTILSVWREAFRITRRYPLATVFPAAVLAMLGSAPYYFIEGQIHVREQILTSLTGAFAFYLYIVYVAYAEEVTAQAERGAERITTRSVLHMLRQATRIAPSAMAAAVAAIIIPRATIILLAVPGLWVLTRWSLFAPVISREHLGPVAALKRSNELVRGHFELVFLTAALAAVLEEVAVHMGGVAGFLISGSDTWGHWLGGSITTVLTIPLAAYATSVTYTHLRALTR</sequence>
<evidence type="ECO:0000313" key="2">
    <source>
        <dbReference type="EMBL" id="CAA9225334.1"/>
    </source>
</evidence>
<dbReference type="EMBL" id="CADCTR010000205">
    <property type="protein sequence ID" value="CAA9225334.1"/>
    <property type="molecule type" value="Genomic_DNA"/>
</dbReference>
<feature type="transmembrane region" description="Helical" evidence="1">
    <location>
        <begin position="201"/>
        <end position="226"/>
    </location>
</feature>
<organism evidence="2">
    <name type="scientific">uncultured Chloroflexia bacterium</name>
    <dbReference type="NCBI Taxonomy" id="1672391"/>
    <lineage>
        <taxon>Bacteria</taxon>
        <taxon>Bacillati</taxon>
        <taxon>Chloroflexota</taxon>
        <taxon>Chloroflexia</taxon>
        <taxon>environmental samples</taxon>
    </lineage>
</organism>
<keyword evidence="1" id="KW-1133">Transmembrane helix</keyword>
<dbReference type="AlphaFoldDB" id="A0A6J4HJX7"/>
<gene>
    <name evidence="2" type="ORF">AVDCRST_MAG93-630</name>
</gene>
<name>A0A6J4HJX7_9CHLR</name>
<accession>A0A6J4HJX7</accession>
<reference evidence="2" key="1">
    <citation type="submission" date="2020-02" db="EMBL/GenBank/DDBJ databases">
        <authorList>
            <person name="Meier V. D."/>
        </authorList>
    </citation>
    <scope>NUCLEOTIDE SEQUENCE</scope>
    <source>
        <strain evidence="2">AVDCRST_MAG93</strain>
    </source>
</reference>
<proteinExistence type="predicted"/>
<feature type="transmembrane region" description="Helical" evidence="1">
    <location>
        <begin position="56"/>
        <end position="75"/>
    </location>
</feature>
<feature type="non-terminal residue" evidence="2">
    <location>
        <position position="1"/>
    </location>
</feature>